<evidence type="ECO:0000313" key="2">
    <source>
        <dbReference type="EMBL" id="KAK7346202.1"/>
    </source>
</evidence>
<sequence length="85" mass="9470">MSSVPEVDYIVVDDVGTLLILSCVGFVFSFLMIVVMVAMTVEKLVSLLHVSDLKDTSSDSNEWHTAFVETTQILRLIDHIELLIS</sequence>
<dbReference type="AlphaFoldDB" id="A0AAN9QSE0"/>
<organism evidence="2 3">
    <name type="scientific">Phaseolus coccineus</name>
    <name type="common">Scarlet runner bean</name>
    <name type="synonym">Phaseolus multiflorus</name>
    <dbReference type="NCBI Taxonomy" id="3886"/>
    <lineage>
        <taxon>Eukaryota</taxon>
        <taxon>Viridiplantae</taxon>
        <taxon>Streptophyta</taxon>
        <taxon>Embryophyta</taxon>
        <taxon>Tracheophyta</taxon>
        <taxon>Spermatophyta</taxon>
        <taxon>Magnoliopsida</taxon>
        <taxon>eudicotyledons</taxon>
        <taxon>Gunneridae</taxon>
        <taxon>Pentapetalae</taxon>
        <taxon>rosids</taxon>
        <taxon>fabids</taxon>
        <taxon>Fabales</taxon>
        <taxon>Fabaceae</taxon>
        <taxon>Papilionoideae</taxon>
        <taxon>50 kb inversion clade</taxon>
        <taxon>NPAAA clade</taxon>
        <taxon>indigoferoid/millettioid clade</taxon>
        <taxon>Phaseoleae</taxon>
        <taxon>Phaseolus</taxon>
    </lineage>
</organism>
<keyword evidence="1" id="KW-1133">Transmembrane helix</keyword>
<evidence type="ECO:0000313" key="3">
    <source>
        <dbReference type="Proteomes" id="UP001374584"/>
    </source>
</evidence>
<dbReference type="Proteomes" id="UP001374584">
    <property type="component" value="Unassembled WGS sequence"/>
</dbReference>
<keyword evidence="1" id="KW-0812">Transmembrane</keyword>
<accession>A0AAN9QSE0</accession>
<feature type="transmembrane region" description="Helical" evidence="1">
    <location>
        <begin position="15"/>
        <end position="39"/>
    </location>
</feature>
<name>A0AAN9QSE0_PHACN</name>
<gene>
    <name evidence="2" type="ORF">VNO80_20717</name>
</gene>
<proteinExistence type="predicted"/>
<dbReference type="EMBL" id="JAYMYR010000008">
    <property type="protein sequence ID" value="KAK7346202.1"/>
    <property type="molecule type" value="Genomic_DNA"/>
</dbReference>
<reference evidence="2 3" key="1">
    <citation type="submission" date="2024-01" db="EMBL/GenBank/DDBJ databases">
        <title>The genomes of 5 underutilized Papilionoideae crops provide insights into root nodulation and disease resistanc.</title>
        <authorList>
            <person name="Jiang F."/>
        </authorList>
    </citation>
    <scope>NUCLEOTIDE SEQUENCE [LARGE SCALE GENOMIC DNA]</scope>
    <source>
        <strain evidence="2">JINMINGXINNONG_FW02</strain>
        <tissue evidence="2">Leaves</tissue>
    </source>
</reference>
<keyword evidence="1" id="KW-0472">Membrane</keyword>
<evidence type="ECO:0008006" key="4">
    <source>
        <dbReference type="Google" id="ProtNLM"/>
    </source>
</evidence>
<evidence type="ECO:0000256" key="1">
    <source>
        <dbReference type="SAM" id="Phobius"/>
    </source>
</evidence>
<keyword evidence="3" id="KW-1185">Reference proteome</keyword>
<protein>
    <recommendedName>
        <fullName evidence="4">Transmembrane protein</fullName>
    </recommendedName>
</protein>
<comment type="caution">
    <text evidence="2">The sequence shown here is derived from an EMBL/GenBank/DDBJ whole genome shotgun (WGS) entry which is preliminary data.</text>
</comment>